<proteinExistence type="predicted"/>
<evidence type="ECO:0000313" key="2">
    <source>
        <dbReference type="EMBL" id="CBX95374.1"/>
    </source>
</evidence>
<dbReference type="VEuPathDB" id="FungiDB:LEMA_uP025260.1"/>
<reference evidence="3" key="1">
    <citation type="journal article" date="2011" name="Nat. Commun.">
        <title>Effector diversification within compartments of the Leptosphaeria maculans genome affected by Repeat-Induced Point mutations.</title>
        <authorList>
            <person name="Rouxel T."/>
            <person name="Grandaubert J."/>
            <person name="Hane J.K."/>
            <person name="Hoede C."/>
            <person name="van de Wouw A.P."/>
            <person name="Couloux A."/>
            <person name="Dominguez V."/>
            <person name="Anthouard V."/>
            <person name="Bally P."/>
            <person name="Bourras S."/>
            <person name="Cozijnsen A.J."/>
            <person name="Ciuffetti L.M."/>
            <person name="Degrave A."/>
            <person name="Dilmaghani A."/>
            <person name="Duret L."/>
            <person name="Fudal I."/>
            <person name="Goodwin S.B."/>
            <person name="Gout L."/>
            <person name="Glaser N."/>
            <person name="Linglin J."/>
            <person name="Kema G.H.J."/>
            <person name="Lapalu N."/>
            <person name="Lawrence C.B."/>
            <person name="May K."/>
            <person name="Meyer M."/>
            <person name="Ollivier B."/>
            <person name="Poulain J."/>
            <person name="Schoch C.L."/>
            <person name="Simon A."/>
            <person name="Spatafora J.W."/>
            <person name="Stachowiak A."/>
            <person name="Turgeon B.G."/>
            <person name="Tyler B.M."/>
            <person name="Vincent D."/>
            <person name="Weissenbach J."/>
            <person name="Amselem J."/>
            <person name="Quesneville H."/>
            <person name="Oliver R.P."/>
            <person name="Wincker P."/>
            <person name="Balesdent M.-H."/>
            <person name="Howlett B.J."/>
        </authorList>
    </citation>
    <scope>NUCLEOTIDE SEQUENCE [LARGE SCALE GENOMIC DNA]</scope>
    <source>
        <strain evidence="3">JN3 / isolate v23.1.3 / race Av1-4-5-6-7-8</strain>
    </source>
</reference>
<name>E4ZXG4_LEPMJ</name>
<keyword evidence="1" id="KW-1133">Transmembrane helix</keyword>
<dbReference type="HOGENOM" id="CLU_3069140_0_0_1"/>
<keyword evidence="1" id="KW-0812">Transmembrane</keyword>
<accession>E4ZXG4</accession>
<protein>
    <submittedName>
        <fullName evidence="2">Predicted protein</fullName>
    </submittedName>
</protein>
<sequence>MEKPFAHRQAFLLWPPFLLPNFNGFFFLSAADILAFNFIFYISLLSLSVFGWR</sequence>
<organism evidence="3">
    <name type="scientific">Leptosphaeria maculans (strain JN3 / isolate v23.1.3 / race Av1-4-5-6-7-8)</name>
    <name type="common">Blackleg fungus</name>
    <name type="synonym">Phoma lingam</name>
    <dbReference type="NCBI Taxonomy" id="985895"/>
    <lineage>
        <taxon>Eukaryota</taxon>
        <taxon>Fungi</taxon>
        <taxon>Dikarya</taxon>
        <taxon>Ascomycota</taxon>
        <taxon>Pezizomycotina</taxon>
        <taxon>Dothideomycetes</taxon>
        <taxon>Pleosporomycetidae</taxon>
        <taxon>Pleosporales</taxon>
        <taxon>Pleosporineae</taxon>
        <taxon>Leptosphaeriaceae</taxon>
        <taxon>Plenodomus</taxon>
        <taxon>Plenodomus lingam/Leptosphaeria maculans species complex</taxon>
    </lineage>
</organism>
<keyword evidence="3" id="KW-1185">Reference proteome</keyword>
<gene>
    <name evidence="2" type="ORF">LEMA_uP025260.1</name>
</gene>
<dbReference type="AlphaFoldDB" id="E4ZXG4"/>
<dbReference type="InParanoid" id="E4ZXG4"/>
<evidence type="ECO:0000256" key="1">
    <source>
        <dbReference type="SAM" id="Phobius"/>
    </source>
</evidence>
<dbReference type="Proteomes" id="UP000002668">
    <property type="component" value="Genome"/>
</dbReference>
<keyword evidence="1" id="KW-0472">Membrane</keyword>
<feature type="transmembrane region" description="Helical" evidence="1">
    <location>
        <begin position="25"/>
        <end position="52"/>
    </location>
</feature>
<dbReference type="EMBL" id="FP929127">
    <property type="protein sequence ID" value="CBX95374.1"/>
    <property type="molecule type" value="Genomic_DNA"/>
</dbReference>
<evidence type="ECO:0000313" key="3">
    <source>
        <dbReference type="Proteomes" id="UP000002668"/>
    </source>
</evidence>